<evidence type="ECO:0000313" key="1">
    <source>
        <dbReference type="EMBL" id="ADD94990.1"/>
    </source>
</evidence>
<proteinExistence type="predicted"/>
<accession>D6PGY9</accession>
<reference evidence="1 2" key="1">
    <citation type="journal article" date="2010" name="ISME J.">
        <title>Metagenome of the Mediterranean deep chlorophyll maximum studied by direct and fosmid library 454 pyrosequencing.</title>
        <authorList>
            <person name="Ghai R."/>
            <person name="Martin-Cuadrado A.B."/>
            <person name="Molto A.G."/>
            <person name="Heredia I.G."/>
            <person name="Cabrera R."/>
            <person name="Martin J."/>
            <person name="Verdu M."/>
            <person name="Deschamps P."/>
            <person name="Moreira D."/>
            <person name="Lopez-Garcia P."/>
            <person name="Mira A."/>
            <person name="Rodriguez-Valera F."/>
        </authorList>
    </citation>
    <scope>NUCLEOTIDE SEQUENCE [LARGE SCALE GENOMIC DNA]</scope>
</reference>
<dbReference type="RefSeq" id="YP_009807916.1">
    <property type="nucleotide sequence ID" value="NC_048031.1"/>
</dbReference>
<dbReference type="Proteomes" id="UP000584901">
    <property type="component" value="Segment"/>
</dbReference>
<protein>
    <submittedName>
        <fullName evidence="1">Uncharacterized protein</fullName>
    </submittedName>
</protein>
<keyword evidence="2" id="KW-1185">Reference proteome</keyword>
<dbReference type="GeneID" id="54998806"/>
<name>D6PGY9_9CAUD</name>
<dbReference type="EMBL" id="GU943054">
    <property type="protein sequence ID" value="ADD94990.1"/>
    <property type="molecule type" value="Genomic_DNA"/>
</dbReference>
<dbReference type="KEGG" id="vg:54998806"/>
<sequence length="101" mass="11951">MSGKYFPNNWEAWMDMPEDFLATPTWEEFEDWKLRGWEIPSSVCCIIRATNTKGKVKEYVYQKTHAAEKRIQQLIAEEAEFTICTEDELRHISPIKSHEPD</sequence>
<organism evidence="1 2">
    <name type="scientific">uncultured phage MedDCM-OCT-S04-C24</name>
    <dbReference type="NCBI Taxonomy" id="743543"/>
    <lineage>
        <taxon>Viruses</taxon>
        <taxon>Duplodnaviria</taxon>
        <taxon>Heunggongvirae</taxon>
        <taxon>Uroviricota</taxon>
        <taxon>Caudoviricetes</taxon>
        <taxon>Autographivirales</taxon>
        <taxon>Pekhitvirus</taxon>
        <taxon>Pekhitvirus S04C24</taxon>
    </lineage>
</organism>
<evidence type="ECO:0000313" key="2">
    <source>
        <dbReference type="Proteomes" id="UP000584901"/>
    </source>
</evidence>